<name>A0A8J6E4I5_9EUKA</name>
<protein>
    <submittedName>
        <fullName evidence="1">Uncharacterized protein</fullName>
    </submittedName>
</protein>
<organism evidence="1 2">
    <name type="scientific">Carpediemonas membranifera</name>
    <dbReference type="NCBI Taxonomy" id="201153"/>
    <lineage>
        <taxon>Eukaryota</taxon>
        <taxon>Metamonada</taxon>
        <taxon>Carpediemonas-like organisms</taxon>
        <taxon>Carpediemonas</taxon>
    </lineage>
</organism>
<dbReference type="AlphaFoldDB" id="A0A8J6E4I5"/>
<keyword evidence="2" id="KW-1185">Reference proteome</keyword>
<proteinExistence type="predicted"/>
<dbReference type="Proteomes" id="UP000717585">
    <property type="component" value="Unassembled WGS sequence"/>
</dbReference>
<sequence>MSIETVFLGIPAIYGIVDQHYRKEKDESSCYGLLFGGLKGCNILAHSSFGMLVEKDQGGVIMPRRDIFEKVIKLKQFEDISSKFIGFFTTGEFLSAKAVKRIHKQKNITTMVQVKVDMDAFERGELSLSGQVSAAIPKEESEAYDFIVSDVTVEISSSETDRVVLGAIGMAMDSEDGYTLGSPAETIATSQSHAKAQAAAMKAYVDEVISGKREATMEVANAILAFTQARGSKATLMDPALKDVLEQMRVVGH</sequence>
<reference evidence="1" key="1">
    <citation type="submission" date="2021-05" db="EMBL/GenBank/DDBJ databases">
        <title>A free-living protist that lacks canonical eukaryotic 1 DNA replication and segregation systems.</title>
        <authorList>
            <person name="Salas-Leiva D.E."/>
            <person name="Tromer E.C."/>
            <person name="Curtis B.A."/>
            <person name="Jerlstrom-Hultqvist J."/>
            <person name="Kolisko M."/>
            <person name="Yi Z."/>
            <person name="Salas-Leiva J.S."/>
            <person name="Gallot-Lavallee L."/>
            <person name="Kops G.J.P.L."/>
            <person name="Archibald J.M."/>
            <person name="Simpson A.G.B."/>
            <person name="Roger A.J."/>
        </authorList>
    </citation>
    <scope>NUCLEOTIDE SEQUENCE</scope>
    <source>
        <strain evidence="1">BICM</strain>
    </source>
</reference>
<dbReference type="Gene3D" id="3.40.140.10">
    <property type="entry name" value="Cytidine Deaminase, domain 2"/>
    <property type="match status" value="1"/>
</dbReference>
<gene>
    <name evidence="1" type="ORF">J8273_4181</name>
</gene>
<evidence type="ECO:0000313" key="1">
    <source>
        <dbReference type="EMBL" id="KAG9394507.1"/>
    </source>
</evidence>
<evidence type="ECO:0000313" key="2">
    <source>
        <dbReference type="Proteomes" id="UP000717585"/>
    </source>
</evidence>
<dbReference type="EMBL" id="JAHDYR010000015">
    <property type="protein sequence ID" value="KAG9394507.1"/>
    <property type="molecule type" value="Genomic_DNA"/>
</dbReference>
<comment type="caution">
    <text evidence="1">The sequence shown here is derived from an EMBL/GenBank/DDBJ whole genome shotgun (WGS) entry which is preliminary data.</text>
</comment>
<accession>A0A8J6E4I5</accession>